<comment type="caution">
    <text evidence="1">The sequence shown here is derived from an EMBL/GenBank/DDBJ whole genome shotgun (WGS) entry which is preliminary data.</text>
</comment>
<feature type="non-terminal residue" evidence="1">
    <location>
        <position position="1"/>
    </location>
</feature>
<keyword evidence="2" id="KW-1185">Reference proteome</keyword>
<sequence length="45" mass="4947">ARGDPAVLVASAERARTDLGWKPERADITGIVRDAWEFTRARHGA</sequence>
<gene>
    <name evidence="1" type="ORF">FXN61_35670</name>
</gene>
<reference evidence="1 2" key="1">
    <citation type="submission" date="2019-08" db="EMBL/GenBank/DDBJ databases">
        <title>Lentzea from Indian Himalayas.</title>
        <authorList>
            <person name="Mandal S."/>
            <person name="Mallick Gupta A."/>
            <person name="Maiti P.K."/>
            <person name="Sarkar J."/>
            <person name="Mandal S."/>
        </authorList>
    </citation>
    <scope>NUCLEOTIDE SEQUENCE [LARGE SCALE GENOMIC DNA]</scope>
    <source>
        <strain evidence="1 2">PSKA42</strain>
    </source>
</reference>
<dbReference type="Proteomes" id="UP001515943">
    <property type="component" value="Unassembled WGS sequence"/>
</dbReference>
<organism evidence="1 2">
    <name type="scientific">Lentzea indica</name>
    <dbReference type="NCBI Taxonomy" id="2604800"/>
    <lineage>
        <taxon>Bacteria</taxon>
        <taxon>Bacillati</taxon>
        <taxon>Actinomycetota</taxon>
        <taxon>Actinomycetes</taxon>
        <taxon>Pseudonocardiales</taxon>
        <taxon>Pseudonocardiaceae</taxon>
        <taxon>Lentzea</taxon>
    </lineage>
</organism>
<evidence type="ECO:0000313" key="1">
    <source>
        <dbReference type="EMBL" id="NKE61815.1"/>
    </source>
</evidence>
<accession>A0ABX1FSC6</accession>
<evidence type="ECO:0000313" key="2">
    <source>
        <dbReference type="Proteomes" id="UP001515943"/>
    </source>
</evidence>
<dbReference type="EMBL" id="VSRL01000199">
    <property type="protein sequence ID" value="NKE61815.1"/>
    <property type="molecule type" value="Genomic_DNA"/>
</dbReference>
<proteinExistence type="predicted"/>
<protein>
    <submittedName>
        <fullName evidence="1">UDP-glucose 4-epimerase GalE</fullName>
    </submittedName>
</protein>
<dbReference type="Gene3D" id="3.90.25.10">
    <property type="entry name" value="UDP-galactose 4-epimerase, domain 1"/>
    <property type="match status" value="1"/>
</dbReference>
<name>A0ABX1FSC6_9PSEU</name>